<gene>
    <name evidence="4" type="ORF">vBVpaPMGD1_10</name>
</gene>
<dbReference type="Gene3D" id="1.10.150.20">
    <property type="entry name" value="5' to 3' exonuclease, C-terminal subdomain"/>
    <property type="match status" value="1"/>
</dbReference>
<protein>
    <submittedName>
        <fullName evidence="4">Putative DNA polymerase</fullName>
    </submittedName>
</protein>
<dbReference type="Gene3D" id="3.30.70.370">
    <property type="match status" value="1"/>
</dbReference>
<keyword evidence="5" id="KW-1185">Reference proteome</keyword>
<feature type="domain" description="DNA-directed DNA polymerase family A palm" evidence="3">
    <location>
        <begin position="504"/>
        <end position="759"/>
    </location>
</feature>
<dbReference type="InterPro" id="IPR043502">
    <property type="entry name" value="DNA/RNA_pol_sf"/>
</dbReference>
<keyword evidence="2" id="KW-1194">Viral DNA replication</keyword>
<dbReference type="Proteomes" id="UP000509551">
    <property type="component" value="Segment"/>
</dbReference>
<evidence type="ECO:0000313" key="4">
    <source>
        <dbReference type="EMBL" id="QKK83116.1"/>
    </source>
</evidence>
<dbReference type="EMBL" id="MT501516">
    <property type="protein sequence ID" value="QKK83116.1"/>
    <property type="molecule type" value="Genomic_DNA"/>
</dbReference>
<evidence type="ECO:0000313" key="5">
    <source>
        <dbReference type="Proteomes" id="UP000509551"/>
    </source>
</evidence>
<dbReference type="GO" id="GO:0006261">
    <property type="term" value="P:DNA-templated DNA replication"/>
    <property type="evidence" value="ECO:0007669"/>
    <property type="project" value="InterPro"/>
</dbReference>
<keyword evidence="1" id="KW-0235">DNA replication</keyword>
<proteinExistence type="predicted"/>
<evidence type="ECO:0000256" key="1">
    <source>
        <dbReference type="ARBA" id="ARBA00022705"/>
    </source>
</evidence>
<accession>A0A6M9BL55</accession>
<dbReference type="SMART" id="SM00482">
    <property type="entry name" value="POLAc"/>
    <property type="match status" value="1"/>
</dbReference>
<dbReference type="PRINTS" id="PR00868">
    <property type="entry name" value="DNAPOLI"/>
</dbReference>
<dbReference type="PANTHER" id="PTHR10133:SF27">
    <property type="entry name" value="DNA POLYMERASE NU"/>
    <property type="match status" value="1"/>
</dbReference>
<reference evidence="4 5" key="1">
    <citation type="submission" date="2020-05" db="EMBL/GenBank/DDBJ databases">
        <authorList>
            <person name="Cao Y."/>
        </authorList>
    </citation>
    <scope>NUCLEOTIDE SEQUENCE [LARGE SCALE GENOMIC DNA]</scope>
</reference>
<dbReference type="GO" id="GO:0003887">
    <property type="term" value="F:DNA-directed DNA polymerase activity"/>
    <property type="evidence" value="ECO:0007669"/>
    <property type="project" value="InterPro"/>
</dbReference>
<dbReference type="SUPFAM" id="SSF56672">
    <property type="entry name" value="DNA/RNA polymerases"/>
    <property type="match status" value="1"/>
</dbReference>
<dbReference type="GO" id="GO:0003677">
    <property type="term" value="F:DNA binding"/>
    <property type="evidence" value="ECO:0007669"/>
    <property type="project" value="InterPro"/>
</dbReference>
<name>A0A6M9BL55_9CAUD</name>
<evidence type="ECO:0000256" key="2">
    <source>
        <dbReference type="ARBA" id="ARBA00023109"/>
    </source>
</evidence>
<dbReference type="PANTHER" id="PTHR10133">
    <property type="entry name" value="DNA POLYMERASE I"/>
    <property type="match status" value="1"/>
</dbReference>
<dbReference type="GO" id="GO:0039693">
    <property type="term" value="P:viral DNA genome replication"/>
    <property type="evidence" value="ECO:0007669"/>
    <property type="project" value="UniProtKB-KW"/>
</dbReference>
<sequence>MSSVLFIDLETENHEYHGSKASPYCPDNYIVESGFRVDRKKPDGTTEVGGIESVRYDSREAFVNAPTTEWLPIPEDCWLIVAHNAAYEVSWFLQFAREAFESFLRRGGRVFCTMHGEYLATDQTSLYPSLDETAPKYGGTHKVDGIKLLWEQGVLTSEIDPILLHEYLAGPNGDVANTALCFYGQCAVLAEQGKFPLVWERMDALLSFAFCEWFGLYVNMPVAQKNQAVQEAEIAELTTRLRTYLPDDLPEEIDFNWGSDFHMSALLYGGPIKYKKKVHYDKPTYVKVDAYQLHEHVSDDRLGGEPWYDPIDGAKYITPETYEKYRLCPADVVVYKSGKNKGSRKVFRANTNELKMKWGEAVYQCPGLCKISELPEHFQDKFGERGEFRQNRNLCDGSPVFSSSGDCMAGLAKQGFTFASDISRLATLEKDTGTYYLRHEYDDEGNITKSSGMLQYVIPEKPDGSGIIHHRLNTCATVTGRLSASNPNLQNLPRAEEDKDGNAKSRVKEMFTSRFGEDGRIIEVDYSALEVVMGVVHTGDMKLLELLKAGTDMHCYRLAFQENLDYEEVYRRCHDEGFEFHALWKSMRTAIKAPSFAAQYGASAAGIAFATGCTVEFAQAFLDNEAALFPDTAKFRQVIRDEVERTGNLPGNLKREMTDDGSVRLYRRGYWTSPAGMRYSFRQVERWVKRADGRGMEKVMDYKDTQLANYWCQGEAFFLMAVAFGMILRHMIAKNWYDNQVCLITNVHDAAYLDAANEEVGREAALAVKDIMERAKDRILQLWPNYGHLKDVPFPAAAEMGSSMYNKTHIH</sequence>
<organism evidence="4 5">
    <name type="scientific">Vibrio phage vB_VpaP_MGD1</name>
    <dbReference type="NCBI Taxonomy" id="2736651"/>
    <lineage>
        <taxon>Viruses</taxon>
        <taxon>Duplodnaviria</taxon>
        <taxon>Heunggongvirae</taxon>
        <taxon>Uroviricota</taxon>
        <taxon>Caudoviricetes</taxon>
        <taxon>Autographivirales</taxon>
        <taxon>Autoscriptoviridae</taxon>
        <taxon>Maculvirus</taxon>
        <taxon>Maculvirus MGD1</taxon>
        <taxon>Maculvirus VP93</taxon>
    </lineage>
</organism>
<dbReference type="InterPro" id="IPR001098">
    <property type="entry name" value="DNA-dir_DNA_pol_A_palm_dom"/>
</dbReference>
<dbReference type="InterPro" id="IPR002298">
    <property type="entry name" value="DNA_polymerase_A"/>
</dbReference>
<dbReference type="GO" id="GO:0006302">
    <property type="term" value="P:double-strand break repair"/>
    <property type="evidence" value="ECO:0007669"/>
    <property type="project" value="TreeGrafter"/>
</dbReference>
<evidence type="ECO:0000259" key="3">
    <source>
        <dbReference type="SMART" id="SM00482"/>
    </source>
</evidence>
<dbReference type="Pfam" id="PF00476">
    <property type="entry name" value="DNA_pol_A"/>
    <property type="match status" value="1"/>
</dbReference>